<proteinExistence type="predicted"/>
<reference evidence="1 2" key="1">
    <citation type="submission" date="2013-04" db="EMBL/GenBank/DDBJ databases">
        <title>Draft genome of the heavy metal tolerant bacterium Lysinibacillus sphaericus strain OT4b.31.</title>
        <authorList>
            <person name="Pena-Montenegro T.D."/>
            <person name="Dussan J."/>
        </authorList>
    </citation>
    <scope>NUCLEOTIDE SEQUENCE [LARGE SCALE GENOMIC DNA]</scope>
    <source>
        <strain evidence="1 2">OT4b.31</strain>
    </source>
</reference>
<dbReference type="RefSeq" id="WP_010860923.1">
    <property type="nucleotide sequence ID" value="NZ_KB933404.1"/>
</dbReference>
<accession>R7Z9D4</accession>
<dbReference type="HOGENOM" id="CLU_1935474_0_0_9"/>
<organism evidence="1 2">
    <name type="scientific">Lysinibacillus sphaericus OT4b.31</name>
    <dbReference type="NCBI Taxonomy" id="1285586"/>
    <lineage>
        <taxon>Bacteria</taxon>
        <taxon>Bacillati</taxon>
        <taxon>Bacillota</taxon>
        <taxon>Bacilli</taxon>
        <taxon>Bacillales</taxon>
        <taxon>Bacillaceae</taxon>
        <taxon>Lysinibacillus</taxon>
    </lineage>
</organism>
<dbReference type="AlphaFoldDB" id="R7Z9D4"/>
<dbReference type="EMBL" id="AQPX01000029">
    <property type="protein sequence ID" value="EON70775.1"/>
    <property type="molecule type" value="Genomic_DNA"/>
</dbReference>
<evidence type="ECO:0000313" key="1">
    <source>
        <dbReference type="EMBL" id="EON70775.1"/>
    </source>
</evidence>
<sequence>MNQGYDTGVLLEEIYVFEIGDNRFGEVIVDNPLAVVLKNAKTSLTPTEVKLSIGDKHYIVDLRTLGIKPENVFKDIFFGGIIEYEVENNNLIARLAAQVSPSYSIGEVIIIYEYRDRMYQAKFVDFHPYK</sequence>
<dbReference type="PATRIC" id="fig|1285586.5.peg.4188"/>
<dbReference type="Proteomes" id="UP000013911">
    <property type="component" value="Unassembled WGS sequence"/>
</dbReference>
<gene>
    <name evidence="1" type="ORF">H131_20112</name>
</gene>
<evidence type="ECO:0000313" key="2">
    <source>
        <dbReference type="Proteomes" id="UP000013911"/>
    </source>
</evidence>
<name>R7Z9D4_LYSSH</name>
<protein>
    <submittedName>
        <fullName evidence="1">Copper amine oxidase-like domain-containing protein</fullName>
    </submittedName>
</protein>
<comment type="caution">
    <text evidence="1">The sequence shown here is derived from an EMBL/GenBank/DDBJ whole genome shotgun (WGS) entry which is preliminary data.</text>
</comment>